<keyword evidence="6" id="KW-1185">Reference proteome</keyword>
<dbReference type="eggNOG" id="COG1449">
    <property type="taxonomic scope" value="Bacteria"/>
</dbReference>
<comment type="similarity">
    <text evidence="1 3">Belongs to the glycosyl hydrolase 57 family.</text>
</comment>
<reference evidence="5 6" key="1">
    <citation type="submission" date="2011-10" db="EMBL/GenBank/DDBJ databases">
        <title>The Noncontiguous Finished genome of Thermanaerovibrio velox DSM 12556.</title>
        <authorList>
            <consortium name="US DOE Joint Genome Institute (JGI-PGF)"/>
            <person name="Lucas S."/>
            <person name="Copeland A."/>
            <person name="Lapidus A."/>
            <person name="Glavina del Rio T."/>
            <person name="Dalin E."/>
            <person name="Tice H."/>
            <person name="Bruce D."/>
            <person name="Goodwin L."/>
            <person name="Pitluck S."/>
            <person name="Peters L."/>
            <person name="Mikhailova N."/>
            <person name="Teshima H."/>
            <person name="Kyrpides N."/>
            <person name="Mavromatis K."/>
            <person name="Ivanova N."/>
            <person name="Markowitz V."/>
            <person name="Cheng J.-F."/>
            <person name="Hugenholtz P."/>
            <person name="Woyke T."/>
            <person name="Wu D."/>
            <person name="Spring S."/>
            <person name="Brambilla E.-M."/>
            <person name="Klenk H.-P."/>
            <person name="Eisen J.A."/>
        </authorList>
    </citation>
    <scope>NUCLEOTIDE SEQUENCE [LARGE SCALE GENOMIC DNA]</scope>
    <source>
        <strain evidence="5 6">DSM 12556</strain>
    </source>
</reference>
<dbReference type="PANTHER" id="PTHR36306">
    <property type="entry name" value="ALPHA-AMYLASE-RELATED-RELATED"/>
    <property type="match status" value="1"/>
</dbReference>
<proteinExistence type="inferred from homology"/>
<dbReference type="RefSeq" id="WP_006583880.1">
    <property type="nucleotide sequence ID" value="NZ_CM001377.1"/>
</dbReference>
<evidence type="ECO:0000256" key="1">
    <source>
        <dbReference type="ARBA" id="ARBA00006821"/>
    </source>
</evidence>
<dbReference type="PANTHER" id="PTHR36306:SF3">
    <property type="entry name" value="GLYCOSIDE HYDROLASE FAMILY 57"/>
    <property type="match status" value="1"/>
</dbReference>
<evidence type="ECO:0000256" key="3">
    <source>
        <dbReference type="RuleBase" id="RU361196"/>
    </source>
</evidence>
<dbReference type="Pfam" id="PF12055">
    <property type="entry name" value="DUF3536"/>
    <property type="match status" value="1"/>
</dbReference>
<dbReference type="GO" id="GO:0005975">
    <property type="term" value="P:carbohydrate metabolic process"/>
    <property type="evidence" value="ECO:0007669"/>
    <property type="project" value="InterPro"/>
</dbReference>
<gene>
    <name evidence="5" type="ORF">TheveDRAFT_1266</name>
</gene>
<dbReference type="Proteomes" id="UP000005730">
    <property type="component" value="Chromosome"/>
</dbReference>
<dbReference type="SUPFAM" id="SSF88713">
    <property type="entry name" value="Glycoside hydrolase/deacetylase"/>
    <property type="match status" value="1"/>
</dbReference>
<dbReference type="InterPro" id="IPR052046">
    <property type="entry name" value="GH57_Enzymes"/>
</dbReference>
<evidence type="ECO:0000313" key="6">
    <source>
        <dbReference type="Proteomes" id="UP000005730"/>
    </source>
</evidence>
<dbReference type="EMBL" id="CM001377">
    <property type="protein sequence ID" value="EHM10386.1"/>
    <property type="molecule type" value="Genomic_DNA"/>
</dbReference>
<feature type="domain" description="Glycoside hydrolase family 57 N-terminal" evidence="4">
    <location>
        <begin position="109"/>
        <end position="302"/>
    </location>
</feature>
<dbReference type="InterPro" id="IPR021923">
    <property type="entry name" value="DUF3536"/>
</dbReference>
<dbReference type="Gene3D" id="3.20.110.10">
    <property type="entry name" value="Glycoside hydrolase 38, N terminal domain"/>
    <property type="match status" value="2"/>
</dbReference>
<dbReference type="CDD" id="cd10797">
    <property type="entry name" value="GH57N_APU_like_1"/>
    <property type="match status" value="1"/>
</dbReference>
<dbReference type="Pfam" id="PF03065">
    <property type="entry name" value="Glyco_hydro_57"/>
    <property type="match status" value="1"/>
</dbReference>
<dbReference type="STRING" id="926567.TheveDRAFT_1266"/>
<dbReference type="InterPro" id="IPR011330">
    <property type="entry name" value="Glyco_hydro/deAcase_b/a-brl"/>
</dbReference>
<protein>
    <submittedName>
        <fullName evidence="5">Alpha-amylase/alpha-mannosidase</fullName>
    </submittedName>
</protein>
<dbReference type="OrthoDB" id="9757977at2"/>
<dbReference type="GO" id="GO:0003824">
    <property type="term" value="F:catalytic activity"/>
    <property type="evidence" value="ECO:0007669"/>
    <property type="project" value="InterPro"/>
</dbReference>
<dbReference type="AlphaFoldDB" id="H0UNA1"/>
<evidence type="ECO:0000313" key="5">
    <source>
        <dbReference type="EMBL" id="EHM10386.1"/>
    </source>
</evidence>
<evidence type="ECO:0000256" key="2">
    <source>
        <dbReference type="ARBA" id="ARBA00023277"/>
    </source>
</evidence>
<dbReference type="InterPro" id="IPR004300">
    <property type="entry name" value="Glyco_hydro_57_N"/>
</dbReference>
<keyword evidence="2 3" id="KW-0119">Carbohydrate metabolism</keyword>
<accession>H0UNA1</accession>
<evidence type="ECO:0000259" key="4">
    <source>
        <dbReference type="Pfam" id="PF03065"/>
    </source>
</evidence>
<name>H0UNA1_9BACT</name>
<organism evidence="5 6">
    <name type="scientific">Thermanaerovibrio velox DSM 12556</name>
    <dbReference type="NCBI Taxonomy" id="926567"/>
    <lineage>
        <taxon>Bacteria</taxon>
        <taxon>Thermotogati</taxon>
        <taxon>Synergistota</taxon>
        <taxon>Synergistia</taxon>
        <taxon>Synergistales</taxon>
        <taxon>Synergistaceae</taxon>
        <taxon>Thermanaerovibrio</taxon>
    </lineage>
</organism>
<dbReference type="InterPro" id="IPR027291">
    <property type="entry name" value="Glyco_hydro_38_N_sf"/>
</dbReference>
<dbReference type="HOGENOM" id="CLU_018719_0_0_0"/>
<sequence>MRGICVHAHFYQPPREDPWLDEVLLDPSAAPSPDWNSRVTDECYRPNRAARLVDSSGRIVHIINNYLYMSFNVGPTLHRWIMRHDPILDYHIAQADRASEVNLGCGNAIAQCYNHMIMPLASRRDKRTQIIWGIEDFKARFGRPPAGMWLPETAVDMETLEELASFGIGFTILAPHQCAAVRPPKGPWIETPGGAGLDVTRPYRQHLPSGGHVDIIFYHGATSQAIAFGGLLDNGDRFAQHLMGLLPEDGEPRLLTIATDGETYGHHHRFGEMALARAFQLISQRKDLFLTNPGAFLKEHPPAWECRVAENTSWSCAHGVERWRSDCGCHTGGQVGWHQRWRAPLRAALDHIRDRIDQVYDQMVSQFTDPWELRNLFIKALLDRRDSNPSPLKKRQDFLKEHLPGIKDQEGIKILTLLEAQRMRLFMYTSCGWFFNDIGGIETRQILAYAQRALELTEEASGVDVSGNFREILKTAEGNTKDLPNGLEVLTRTVIPKRRTLEDMAASSIMLKTSGTFYSFFCSAKLKEATSAGVSLRIGTLSVTDQRTGKAWSGSGAVLSSGGLDDRCWLSNDKVDGEGLIRDFIKLDIISFGDRLRQALPIGPRGPEVLPEDERANMGMQRAQAAEDRYKDVSQSILEDNRRLISQLGDLGLNPPLLMTAAAEIVMRSKIRDLLSKLDTMEISRPGSPLEELLREARDMGIKPNMDQVAPAVTEALHNRIRSLRTGGEDEEAGIADVMEVIRRLKNLEVPLNLWRLQNEVWRKLESAGHQLGSSWLEIARELGFALPG</sequence>